<name>A0A8S3TAQ5_MYTED</name>
<sequence>MKRRMVLQNQRQRRKRNVFLSLQRRRKMVCILFIDLASKPCTERALWAKERTNDIYIDAISVCSDSDWRHNTRISKETFSFLEEELGPHIKKKDTVIRSSVPSHCNVLLLQPFPQKAIGTHFKRSHLCSTTRQQMPVFNDTLDKAEKAAKCLKKTRVAMLAPRRATQNYRIKYVNYGNMIQSSIECTDPI</sequence>
<organism evidence="1 2">
    <name type="scientific">Mytilus edulis</name>
    <name type="common">Blue mussel</name>
    <dbReference type="NCBI Taxonomy" id="6550"/>
    <lineage>
        <taxon>Eukaryota</taxon>
        <taxon>Metazoa</taxon>
        <taxon>Spiralia</taxon>
        <taxon>Lophotrochozoa</taxon>
        <taxon>Mollusca</taxon>
        <taxon>Bivalvia</taxon>
        <taxon>Autobranchia</taxon>
        <taxon>Pteriomorphia</taxon>
        <taxon>Mytilida</taxon>
        <taxon>Mytiloidea</taxon>
        <taxon>Mytilidae</taxon>
        <taxon>Mytilinae</taxon>
        <taxon>Mytilus</taxon>
    </lineage>
</organism>
<dbReference type="EMBL" id="CAJPWZ010001996">
    <property type="protein sequence ID" value="CAG2228499.1"/>
    <property type="molecule type" value="Genomic_DNA"/>
</dbReference>
<protein>
    <submittedName>
        <fullName evidence="1">Uncharacterized protein</fullName>
    </submittedName>
</protein>
<reference evidence="1" key="1">
    <citation type="submission" date="2021-03" db="EMBL/GenBank/DDBJ databases">
        <authorList>
            <person name="Bekaert M."/>
        </authorList>
    </citation>
    <scope>NUCLEOTIDE SEQUENCE</scope>
</reference>
<proteinExistence type="predicted"/>
<evidence type="ECO:0000313" key="1">
    <source>
        <dbReference type="EMBL" id="CAG2228499.1"/>
    </source>
</evidence>
<dbReference type="OrthoDB" id="10291622at2759"/>
<comment type="caution">
    <text evidence="1">The sequence shown here is derived from an EMBL/GenBank/DDBJ whole genome shotgun (WGS) entry which is preliminary data.</text>
</comment>
<keyword evidence="2" id="KW-1185">Reference proteome</keyword>
<accession>A0A8S3TAQ5</accession>
<gene>
    <name evidence="1" type="ORF">MEDL_41425</name>
</gene>
<dbReference type="Proteomes" id="UP000683360">
    <property type="component" value="Unassembled WGS sequence"/>
</dbReference>
<dbReference type="AlphaFoldDB" id="A0A8S3TAQ5"/>
<evidence type="ECO:0000313" key="2">
    <source>
        <dbReference type="Proteomes" id="UP000683360"/>
    </source>
</evidence>